<dbReference type="Pfam" id="PF03106">
    <property type="entry name" value="WRKY"/>
    <property type="match status" value="2"/>
</dbReference>
<feature type="compositionally biased region" description="Polar residues" evidence="7">
    <location>
        <begin position="43"/>
        <end position="62"/>
    </location>
</feature>
<dbReference type="Proteomes" id="UP000250235">
    <property type="component" value="Unassembled WGS sequence"/>
</dbReference>
<name>A0A2Z7C134_9LAMI</name>
<evidence type="ECO:0000256" key="7">
    <source>
        <dbReference type="SAM" id="MobiDB-lite"/>
    </source>
</evidence>
<feature type="domain" description="WRKY" evidence="8">
    <location>
        <begin position="403"/>
        <end position="468"/>
    </location>
</feature>
<gene>
    <name evidence="9" type="ORF">F511_35146</name>
</gene>
<evidence type="ECO:0000313" key="10">
    <source>
        <dbReference type="Proteomes" id="UP000250235"/>
    </source>
</evidence>
<protein>
    <submittedName>
        <fullName evidence="9">Putative WRKY transcription factor 32</fullName>
    </submittedName>
</protein>
<evidence type="ECO:0000256" key="5">
    <source>
        <dbReference type="ARBA" id="ARBA00023163"/>
    </source>
</evidence>
<evidence type="ECO:0000313" key="9">
    <source>
        <dbReference type="EMBL" id="KZV40655.1"/>
    </source>
</evidence>
<feature type="region of interest" description="Disordered" evidence="7">
    <location>
        <begin position="1"/>
        <end position="68"/>
    </location>
</feature>
<dbReference type="GO" id="GO:0003700">
    <property type="term" value="F:DNA-binding transcription factor activity"/>
    <property type="evidence" value="ECO:0007669"/>
    <property type="project" value="InterPro"/>
</dbReference>
<feature type="compositionally biased region" description="Acidic residues" evidence="7">
    <location>
        <begin position="25"/>
        <end position="40"/>
    </location>
</feature>
<dbReference type="OrthoDB" id="764896at2759"/>
<evidence type="ECO:0000259" key="8">
    <source>
        <dbReference type="PROSITE" id="PS50811"/>
    </source>
</evidence>
<dbReference type="PANTHER" id="PTHR31221">
    <property type="entry name" value="WRKY TRANSCRIPTION FACTOR PROTEIN 1-RELATED"/>
    <property type="match status" value="1"/>
</dbReference>
<evidence type="ECO:0000256" key="2">
    <source>
        <dbReference type="ARBA" id="ARBA00022737"/>
    </source>
</evidence>
<dbReference type="EMBL" id="KQ999895">
    <property type="protein sequence ID" value="KZV40655.1"/>
    <property type="molecule type" value="Genomic_DNA"/>
</dbReference>
<dbReference type="GO" id="GO:0043565">
    <property type="term" value="F:sequence-specific DNA binding"/>
    <property type="evidence" value="ECO:0007669"/>
    <property type="project" value="InterPro"/>
</dbReference>
<keyword evidence="3" id="KW-0805">Transcription regulation</keyword>
<organism evidence="9 10">
    <name type="scientific">Dorcoceras hygrometricum</name>
    <dbReference type="NCBI Taxonomy" id="472368"/>
    <lineage>
        <taxon>Eukaryota</taxon>
        <taxon>Viridiplantae</taxon>
        <taxon>Streptophyta</taxon>
        <taxon>Embryophyta</taxon>
        <taxon>Tracheophyta</taxon>
        <taxon>Spermatophyta</taxon>
        <taxon>Magnoliopsida</taxon>
        <taxon>eudicotyledons</taxon>
        <taxon>Gunneridae</taxon>
        <taxon>Pentapetalae</taxon>
        <taxon>asterids</taxon>
        <taxon>lamiids</taxon>
        <taxon>Lamiales</taxon>
        <taxon>Gesneriaceae</taxon>
        <taxon>Didymocarpoideae</taxon>
        <taxon>Trichosporeae</taxon>
        <taxon>Loxocarpinae</taxon>
        <taxon>Dorcoceras</taxon>
    </lineage>
</organism>
<dbReference type="GO" id="GO:0005634">
    <property type="term" value="C:nucleus"/>
    <property type="evidence" value="ECO:0007669"/>
    <property type="project" value="UniProtKB-SubCell"/>
</dbReference>
<keyword evidence="4" id="KW-0238">DNA-binding</keyword>
<evidence type="ECO:0000256" key="4">
    <source>
        <dbReference type="ARBA" id="ARBA00023125"/>
    </source>
</evidence>
<evidence type="ECO:0000256" key="3">
    <source>
        <dbReference type="ARBA" id="ARBA00023015"/>
    </source>
</evidence>
<keyword evidence="10" id="KW-1185">Reference proteome</keyword>
<dbReference type="InterPro" id="IPR036576">
    <property type="entry name" value="WRKY_dom_sf"/>
</dbReference>
<dbReference type="InterPro" id="IPR003657">
    <property type="entry name" value="WRKY_dom"/>
</dbReference>
<dbReference type="FunFam" id="2.20.25.80:FF:000006">
    <property type="entry name" value="WRKY transcription factor"/>
    <property type="match status" value="1"/>
</dbReference>
<reference evidence="9 10" key="1">
    <citation type="journal article" date="2015" name="Proc. Natl. Acad. Sci. U.S.A.">
        <title>The resurrection genome of Boea hygrometrica: A blueprint for survival of dehydration.</title>
        <authorList>
            <person name="Xiao L."/>
            <person name="Yang G."/>
            <person name="Zhang L."/>
            <person name="Yang X."/>
            <person name="Zhao S."/>
            <person name="Ji Z."/>
            <person name="Zhou Q."/>
            <person name="Hu M."/>
            <person name="Wang Y."/>
            <person name="Chen M."/>
            <person name="Xu Y."/>
            <person name="Jin H."/>
            <person name="Xiao X."/>
            <person name="Hu G."/>
            <person name="Bao F."/>
            <person name="Hu Y."/>
            <person name="Wan P."/>
            <person name="Li L."/>
            <person name="Deng X."/>
            <person name="Kuang T."/>
            <person name="Xiang C."/>
            <person name="Zhu J.K."/>
            <person name="Oliver M.J."/>
            <person name="He Y."/>
        </authorList>
    </citation>
    <scope>NUCLEOTIDE SEQUENCE [LARGE SCALE GENOMIC DNA]</scope>
    <source>
        <strain evidence="10">cv. XS01</strain>
    </source>
</reference>
<keyword evidence="5" id="KW-0804">Transcription</keyword>
<dbReference type="PROSITE" id="PS50811">
    <property type="entry name" value="WRKY"/>
    <property type="match status" value="2"/>
</dbReference>
<evidence type="ECO:0000256" key="6">
    <source>
        <dbReference type="ARBA" id="ARBA00023242"/>
    </source>
</evidence>
<dbReference type="AlphaFoldDB" id="A0A2Z7C134"/>
<dbReference type="InterPro" id="IPR044810">
    <property type="entry name" value="WRKY_plant"/>
</dbReference>
<proteinExistence type="predicted"/>
<dbReference type="Gene3D" id="2.20.25.80">
    <property type="entry name" value="WRKY domain"/>
    <property type="match status" value="2"/>
</dbReference>
<comment type="subcellular location">
    <subcellularLocation>
        <location evidence="1">Nucleus</location>
    </subcellularLocation>
</comment>
<dbReference type="SMART" id="SM00774">
    <property type="entry name" value="WRKY"/>
    <property type="match status" value="2"/>
</dbReference>
<dbReference type="SUPFAM" id="SSF118290">
    <property type="entry name" value="WRKY DNA-binding domain"/>
    <property type="match status" value="2"/>
</dbReference>
<dbReference type="PANTHER" id="PTHR31221:SF150">
    <property type="entry name" value="WRKY TRANSCRIPTION FACTOR 32-RELATED"/>
    <property type="match status" value="1"/>
</dbReference>
<accession>A0A2Z7C134</accession>
<keyword evidence="2" id="KW-0677">Repeat</keyword>
<feature type="domain" description="WRKY" evidence="8">
    <location>
        <begin position="230"/>
        <end position="294"/>
    </location>
</feature>
<feature type="region of interest" description="Disordered" evidence="7">
    <location>
        <begin position="312"/>
        <end position="336"/>
    </location>
</feature>
<sequence length="543" mass="59856">MEEGAHRSSEALLAGGNDSSNPLNVEEDEIRGETTGEDDEQRPPSSDNGNDCTVETASSLETGESKAVELGTLASVRLSRRGSQNDDSTPNLSEVPVEYSLQTLLSVEELKVSLSLSSAFLFFDTVLSPSRDLADCSKLSGDQVQAIHKEPLKSNTGQPAQVSIQHLIRPSDAPSKLELSPISVNQSGSSILSPSSAEQNVVPVENKRNPCVGDQDMDNSPKPKPFATSPVLKASSDGYNWRKYGQKQVKSPEGFRSYYRCTFSDCYAKKIDCCDRTNHVIETVYRSLHNHDPPQKLNCSREIKAARPIMSTNGSNDAHHSVRCPTDPVPSVSSKENLLRIDQIPETKQQQSSGSDDTMEINFKDELIDRPECVNRQKRSSTAELGPLSKPGKKLKYVVHAAGDMGISGDGYRWRKYGQKMVKGNPHPRNYYRCTSAGCPVRKHIEKAVDNDSAVVITYKGVHDHDMPVPKKRHGSKSVPIVDDTCDSMDNLKNIIMKPYQSQTQLSMDKESDLTNETMNPGGKKTMETAQTLLNIEFEIKPN</sequence>
<keyword evidence="6" id="KW-0539">Nucleus</keyword>
<evidence type="ECO:0000256" key="1">
    <source>
        <dbReference type="ARBA" id="ARBA00004123"/>
    </source>
</evidence>